<dbReference type="Proteomes" id="UP000325577">
    <property type="component" value="Linkage Group LG14"/>
</dbReference>
<dbReference type="AlphaFoldDB" id="A0A5J5BBE2"/>
<dbReference type="SUPFAM" id="SSF51126">
    <property type="entry name" value="Pectin lyase-like"/>
    <property type="match status" value="1"/>
</dbReference>
<evidence type="ECO:0000256" key="6">
    <source>
        <dbReference type="ARBA" id="ARBA00047928"/>
    </source>
</evidence>
<proteinExistence type="inferred from homology"/>
<dbReference type="UniPathway" id="UPA00545">
    <property type="reaction ID" value="UER00823"/>
</dbReference>
<keyword evidence="4" id="KW-0378">Hydrolase</keyword>
<evidence type="ECO:0000256" key="1">
    <source>
        <dbReference type="ARBA" id="ARBA00005184"/>
    </source>
</evidence>
<comment type="similarity">
    <text evidence="2">Belongs to the pectinesterase family.</text>
</comment>
<name>A0A5J5BBE2_9ASTE</name>
<feature type="signal peptide" evidence="7">
    <location>
        <begin position="1"/>
        <end position="26"/>
    </location>
</feature>
<gene>
    <name evidence="9" type="ORF">F0562_026428</name>
</gene>
<dbReference type="GO" id="GO:0030599">
    <property type="term" value="F:pectinesterase activity"/>
    <property type="evidence" value="ECO:0007669"/>
    <property type="project" value="UniProtKB-EC"/>
</dbReference>
<dbReference type="EMBL" id="CM018037">
    <property type="protein sequence ID" value="KAA8539736.1"/>
    <property type="molecule type" value="Genomic_DNA"/>
</dbReference>
<dbReference type="GO" id="GO:0042545">
    <property type="term" value="P:cell wall modification"/>
    <property type="evidence" value="ECO:0007669"/>
    <property type="project" value="InterPro"/>
</dbReference>
<evidence type="ECO:0000313" key="10">
    <source>
        <dbReference type="Proteomes" id="UP000325577"/>
    </source>
</evidence>
<evidence type="ECO:0000256" key="5">
    <source>
        <dbReference type="ARBA" id="ARBA00023085"/>
    </source>
</evidence>
<dbReference type="EC" id="3.1.1.11" evidence="3"/>
<keyword evidence="5" id="KW-0063">Aspartyl esterase</keyword>
<dbReference type="Pfam" id="PF01095">
    <property type="entry name" value="Pectinesterase"/>
    <property type="match status" value="1"/>
</dbReference>
<comment type="catalytic activity">
    <reaction evidence="6">
        <text>[(1-&gt;4)-alpha-D-galacturonosyl methyl ester](n) + n H2O = [(1-&gt;4)-alpha-D-galacturonosyl](n) + n methanol + n H(+)</text>
        <dbReference type="Rhea" id="RHEA:22380"/>
        <dbReference type="Rhea" id="RHEA-COMP:14570"/>
        <dbReference type="Rhea" id="RHEA-COMP:14573"/>
        <dbReference type="ChEBI" id="CHEBI:15377"/>
        <dbReference type="ChEBI" id="CHEBI:15378"/>
        <dbReference type="ChEBI" id="CHEBI:17790"/>
        <dbReference type="ChEBI" id="CHEBI:140522"/>
        <dbReference type="ChEBI" id="CHEBI:140523"/>
        <dbReference type="EC" id="3.1.1.11"/>
    </reaction>
</comment>
<keyword evidence="7" id="KW-0732">Signal</keyword>
<dbReference type="OrthoDB" id="2019149at2759"/>
<dbReference type="InterPro" id="IPR000070">
    <property type="entry name" value="Pectinesterase_cat"/>
</dbReference>
<dbReference type="PANTHER" id="PTHR31321:SF87">
    <property type="entry name" value="PECTINESTERASE 63-RELATED"/>
    <property type="match status" value="1"/>
</dbReference>
<evidence type="ECO:0000256" key="7">
    <source>
        <dbReference type="SAM" id="SignalP"/>
    </source>
</evidence>
<protein>
    <recommendedName>
        <fullName evidence="3">pectinesterase</fullName>
        <ecNumber evidence="3">3.1.1.11</ecNumber>
    </recommendedName>
</protein>
<comment type="pathway">
    <text evidence="1">Glycan metabolism; pectin degradation; 2-dehydro-3-deoxy-D-gluconate from pectin: step 1/5.</text>
</comment>
<evidence type="ECO:0000256" key="2">
    <source>
        <dbReference type="ARBA" id="ARBA00008891"/>
    </source>
</evidence>
<evidence type="ECO:0000313" key="9">
    <source>
        <dbReference type="EMBL" id="KAA8539736.1"/>
    </source>
</evidence>
<feature type="domain" description="Pectinesterase catalytic" evidence="8">
    <location>
        <begin position="72"/>
        <end position="231"/>
    </location>
</feature>
<dbReference type="PANTHER" id="PTHR31321">
    <property type="entry name" value="ACYL-COA THIOESTER HYDROLASE YBHC-RELATED"/>
    <property type="match status" value="1"/>
</dbReference>
<dbReference type="Gene3D" id="2.160.20.10">
    <property type="entry name" value="Single-stranded right-handed beta-helix, Pectin lyase-like"/>
    <property type="match status" value="1"/>
</dbReference>
<feature type="chain" id="PRO_5023878338" description="pectinesterase" evidence="7">
    <location>
        <begin position="27"/>
        <end position="350"/>
    </location>
</feature>
<accession>A0A5J5BBE2</accession>
<organism evidence="9 10">
    <name type="scientific">Nyssa sinensis</name>
    <dbReference type="NCBI Taxonomy" id="561372"/>
    <lineage>
        <taxon>Eukaryota</taxon>
        <taxon>Viridiplantae</taxon>
        <taxon>Streptophyta</taxon>
        <taxon>Embryophyta</taxon>
        <taxon>Tracheophyta</taxon>
        <taxon>Spermatophyta</taxon>
        <taxon>Magnoliopsida</taxon>
        <taxon>eudicotyledons</taxon>
        <taxon>Gunneridae</taxon>
        <taxon>Pentapetalae</taxon>
        <taxon>asterids</taxon>
        <taxon>Cornales</taxon>
        <taxon>Nyssaceae</taxon>
        <taxon>Nyssa</taxon>
    </lineage>
</organism>
<reference evidence="9 10" key="1">
    <citation type="submission" date="2019-09" db="EMBL/GenBank/DDBJ databases">
        <title>A chromosome-level genome assembly of the Chinese tupelo Nyssa sinensis.</title>
        <authorList>
            <person name="Yang X."/>
            <person name="Kang M."/>
            <person name="Yang Y."/>
            <person name="Xiong H."/>
            <person name="Wang M."/>
            <person name="Zhang Z."/>
            <person name="Wang Z."/>
            <person name="Wu H."/>
            <person name="Ma T."/>
            <person name="Liu J."/>
            <person name="Xi Z."/>
        </authorList>
    </citation>
    <scope>NUCLEOTIDE SEQUENCE [LARGE SCALE GENOMIC DNA]</scope>
    <source>
        <strain evidence="9">J267</strain>
        <tissue evidence="9">Leaf</tissue>
    </source>
</reference>
<sequence>MAGKMATIAVKVVIVTILLTIPVIFSDDMAPIPADNLEVTNWFKTNVKPYEARKDTLDPALAAAEAKPKVIKVRQDGTGNFKTVTDAVNSIPLGNTRRVIVWIGPGNYTEKITIDQGKPFVTFYGAPYENPTLVFSGTAAQYGTVYSATLSVLSDYFTAINIVIVNSAPRPDGRTDGAQAVAYRIAGDKSAMYNCQLYGFQDTLCDESGRHFFKDCYIEGTLHVVAGNTETMVTAQGKEHNTDDSGYSFVHCTLTGTDKNNVLGRAWRPFATVVFAYSVLGDIVTPPGWSDDNQPQIDNTLFFGEYNNRGPGSNRKGRVKYSKNLSDAEAQPFIRLAYIQASSWLLPYGV</sequence>
<dbReference type="InterPro" id="IPR011050">
    <property type="entry name" value="Pectin_lyase_fold/virulence"/>
</dbReference>
<dbReference type="GO" id="GO:0045490">
    <property type="term" value="P:pectin catabolic process"/>
    <property type="evidence" value="ECO:0007669"/>
    <property type="project" value="UniProtKB-UniPathway"/>
</dbReference>
<evidence type="ECO:0000259" key="8">
    <source>
        <dbReference type="Pfam" id="PF01095"/>
    </source>
</evidence>
<dbReference type="InterPro" id="IPR012334">
    <property type="entry name" value="Pectin_lyas_fold"/>
</dbReference>
<keyword evidence="10" id="KW-1185">Reference proteome</keyword>
<evidence type="ECO:0000256" key="4">
    <source>
        <dbReference type="ARBA" id="ARBA00022801"/>
    </source>
</evidence>
<evidence type="ECO:0000256" key="3">
    <source>
        <dbReference type="ARBA" id="ARBA00013229"/>
    </source>
</evidence>